<dbReference type="Gramene" id="OBART03G30600.5">
    <property type="protein sequence ID" value="OBART03G30600.5"/>
    <property type="gene ID" value="OBART03G30600"/>
</dbReference>
<feature type="compositionally biased region" description="Polar residues" evidence="1">
    <location>
        <begin position="13"/>
        <end position="23"/>
    </location>
</feature>
<evidence type="ECO:0000313" key="2">
    <source>
        <dbReference type="EnsemblPlants" id="OBART03G30600.5"/>
    </source>
</evidence>
<dbReference type="HOGENOM" id="CLU_1868250_0_0_1"/>
<proteinExistence type="predicted"/>
<evidence type="ECO:0000256" key="1">
    <source>
        <dbReference type="SAM" id="MobiDB-lite"/>
    </source>
</evidence>
<protein>
    <submittedName>
        <fullName evidence="2">Uncharacterized protein</fullName>
    </submittedName>
</protein>
<feature type="region of interest" description="Disordered" evidence="1">
    <location>
        <begin position="116"/>
        <end position="137"/>
    </location>
</feature>
<feature type="compositionally biased region" description="Low complexity" evidence="1">
    <location>
        <begin position="40"/>
        <end position="52"/>
    </location>
</feature>
<name>A0A0D3FMS5_9ORYZ</name>
<sequence length="137" mass="14410">MDPPVHAAELNHRNNYGPLSSPNPISLRIRARLSLARAREPVAAAAASSSSSEEPEPQRRRAPPPIGRPLGEREREIDRVLLAAASAPWLLTGNGILVGYSDGGFAGRLGFREPDRGRGGGELIRGGGGGGGGENMW</sequence>
<reference evidence="2" key="2">
    <citation type="submission" date="2015-03" db="UniProtKB">
        <authorList>
            <consortium name="EnsemblPlants"/>
        </authorList>
    </citation>
    <scope>IDENTIFICATION</scope>
</reference>
<keyword evidence="3" id="KW-1185">Reference proteome</keyword>
<evidence type="ECO:0000313" key="3">
    <source>
        <dbReference type="Proteomes" id="UP000026960"/>
    </source>
</evidence>
<feature type="region of interest" description="Disordered" evidence="1">
    <location>
        <begin position="1"/>
        <end position="23"/>
    </location>
</feature>
<feature type="compositionally biased region" description="Gly residues" evidence="1">
    <location>
        <begin position="120"/>
        <end position="137"/>
    </location>
</feature>
<accession>A0A0D3FMS5</accession>
<dbReference type="EnsemblPlants" id="OBART03G30600.5">
    <property type="protein sequence ID" value="OBART03G30600.5"/>
    <property type="gene ID" value="OBART03G30600"/>
</dbReference>
<organism evidence="2">
    <name type="scientific">Oryza barthii</name>
    <dbReference type="NCBI Taxonomy" id="65489"/>
    <lineage>
        <taxon>Eukaryota</taxon>
        <taxon>Viridiplantae</taxon>
        <taxon>Streptophyta</taxon>
        <taxon>Embryophyta</taxon>
        <taxon>Tracheophyta</taxon>
        <taxon>Spermatophyta</taxon>
        <taxon>Magnoliopsida</taxon>
        <taxon>Liliopsida</taxon>
        <taxon>Poales</taxon>
        <taxon>Poaceae</taxon>
        <taxon>BOP clade</taxon>
        <taxon>Oryzoideae</taxon>
        <taxon>Oryzeae</taxon>
        <taxon>Oryzinae</taxon>
        <taxon>Oryza</taxon>
    </lineage>
</organism>
<dbReference type="AlphaFoldDB" id="A0A0D3FMS5"/>
<dbReference type="Proteomes" id="UP000026960">
    <property type="component" value="Chromosome 3"/>
</dbReference>
<reference evidence="2" key="1">
    <citation type="journal article" date="2009" name="Rice">
        <title>De Novo Next Generation Sequencing of Plant Genomes.</title>
        <authorList>
            <person name="Rounsley S."/>
            <person name="Marri P.R."/>
            <person name="Yu Y."/>
            <person name="He R."/>
            <person name="Sisneros N."/>
            <person name="Goicoechea J.L."/>
            <person name="Lee S.J."/>
            <person name="Angelova A."/>
            <person name="Kudrna D."/>
            <person name="Luo M."/>
            <person name="Affourtit J."/>
            <person name="Desany B."/>
            <person name="Knight J."/>
            <person name="Niazi F."/>
            <person name="Egholm M."/>
            <person name="Wing R.A."/>
        </authorList>
    </citation>
    <scope>NUCLEOTIDE SEQUENCE [LARGE SCALE GENOMIC DNA]</scope>
    <source>
        <strain evidence="2">cv. IRGC 105608</strain>
    </source>
</reference>
<feature type="region of interest" description="Disordered" evidence="1">
    <location>
        <begin position="40"/>
        <end position="72"/>
    </location>
</feature>